<reference evidence="1" key="1">
    <citation type="journal article" date="2021" name="New Phytol.">
        <title>Evolutionary innovations through gain and loss of genes in the ectomycorrhizal Boletales.</title>
        <authorList>
            <person name="Wu G."/>
            <person name="Miyauchi S."/>
            <person name="Morin E."/>
            <person name="Kuo A."/>
            <person name="Drula E."/>
            <person name="Varga T."/>
            <person name="Kohler A."/>
            <person name="Feng B."/>
            <person name="Cao Y."/>
            <person name="Lipzen A."/>
            <person name="Daum C."/>
            <person name="Hundley H."/>
            <person name="Pangilinan J."/>
            <person name="Johnson J."/>
            <person name="Barry K."/>
            <person name="LaButti K."/>
            <person name="Ng V."/>
            <person name="Ahrendt S."/>
            <person name="Min B."/>
            <person name="Choi I.G."/>
            <person name="Park H."/>
            <person name="Plett J.M."/>
            <person name="Magnuson J."/>
            <person name="Spatafora J.W."/>
            <person name="Nagy L.G."/>
            <person name="Henrissat B."/>
            <person name="Grigoriev I.V."/>
            <person name="Yang Z.L."/>
            <person name="Xu J."/>
            <person name="Martin F.M."/>
        </authorList>
    </citation>
    <scope>NUCLEOTIDE SEQUENCE</scope>
    <source>
        <strain evidence="1">KUC20120723A-06</strain>
    </source>
</reference>
<sequence>MRLPRRIPWSHIGELDQLCSWIFADEHDIEAKELAVSRLSAWRAITSLPHALESTLAILSVQLIDASSYRETQGRSLTSLSLRQSYATAIIRMVNGLVDPLQVGAYARSIASIAAQLGLPSWLVELRHAATHEDLPSLGLLREASRESLSWLLHNYFLPTINPSSVSAPESVPLRSVIPLLKQYKALLKRVTRDASLRSRYKVDIDSTMRDIERWIAEARVSVGAAVHGYGSDNYVGSGDEQEDIQERWALHKLCDALMEKGSLVPLSKKKRNFPTDSFLPPNNSLALWTPLLSHLQSYHPSFPSTLTTHIVTCLVSEHRVPDVTSDVIPPESDISSSDPSYDMCLARWVAWIIQTWDRDQTDNEPTLRKDVVLMLANALAPGSIEGLININTLTSLLETVTAGFTGLQKASELLLSAKGVIPLRRWNDDALAEMSERLDALMSHEIAPLEITPSPIDVPSVPAQTVSQADGWKLLDSNTFWKPCPIGIFIPSTSAL</sequence>
<keyword evidence="2" id="KW-1185">Reference proteome</keyword>
<gene>
    <name evidence="1" type="ORF">BV22DRAFT_1057080</name>
</gene>
<organism evidence="1 2">
    <name type="scientific">Leucogyrophana mollusca</name>
    <dbReference type="NCBI Taxonomy" id="85980"/>
    <lineage>
        <taxon>Eukaryota</taxon>
        <taxon>Fungi</taxon>
        <taxon>Dikarya</taxon>
        <taxon>Basidiomycota</taxon>
        <taxon>Agaricomycotina</taxon>
        <taxon>Agaricomycetes</taxon>
        <taxon>Agaricomycetidae</taxon>
        <taxon>Boletales</taxon>
        <taxon>Boletales incertae sedis</taxon>
        <taxon>Leucogyrophana</taxon>
    </lineage>
</organism>
<protein>
    <submittedName>
        <fullName evidence="1">Las1-domain-containing protein</fullName>
    </submittedName>
</protein>
<dbReference type="EMBL" id="MU266342">
    <property type="protein sequence ID" value="KAH7929344.1"/>
    <property type="molecule type" value="Genomic_DNA"/>
</dbReference>
<comment type="caution">
    <text evidence="1">The sequence shown here is derived from an EMBL/GenBank/DDBJ whole genome shotgun (WGS) entry which is preliminary data.</text>
</comment>
<dbReference type="Proteomes" id="UP000790709">
    <property type="component" value="Unassembled WGS sequence"/>
</dbReference>
<proteinExistence type="predicted"/>
<accession>A0ACB8BVC7</accession>
<name>A0ACB8BVC7_9AGAM</name>
<evidence type="ECO:0000313" key="2">
    <source>
        <dbReference type="Proteomes" id="UP000790709"/>
    </source>
</evidence>
<evidence type="ECO:0000313" key="1">
    <source>
        <dbReference type="EMBL" id="KAH7929344.1"/>
    </source>
</evidence>